<dbReference type="AlphaFoldDB" id="A0A1H9GMM0"/>
<reference evidence="2 3" key="1">
    <citation type="submission" date="2016-10" db="EMBL/GenBank/DDBJ databases">
        <authorList>
            <person name="de Groot N.N."/>
        </authorList>
    </citation>
    <scope>NUCLEOTIDE SEQUENCE [LARGE SCALE GENOMIC DNA]</scope>
    <source>
        <strain evidence="2 3">B7-7</strain>
    </source>
</reference>
<dbReference type="EMBL" id="FOFO01000041">
    <property type="protein sequence ID" value="SEQ51289.1"/>
    <property type="molecule type" value="Genomic_DNA"/>
</dbReference>
<dbReference type="Proteomes" id="UP000199496">
    <property type="component" value="Unassembled WGS sequence"/>
</dbReference>
<evidence type="ECO:0000313" key="3">
    <source>
        <dbReference type="Proteomes" id="UP000199496"/>
    </source>
</evidence>
<evidence type="ECO:0000256" key="1">
    <source>
        <dbReference type="SAM" id="MobiDB-lite"/>
    </source>
</evidence>
<accession>A0A1H9GMM0</accession>
<gene>
    <name evidence="2" type="ORF">SAMN05421693_1416</name>
</gene>
<proteinExistence type="predicted"/>
<protein>
    <submittedName>
        <fullName evidence="2">Uncharacterized protein</fullName>
    </submittedName>
</protein>
<organism evidence="2 3">
    <name type="scientific">Ectothiorhodospira magna</name>
    <dbReference type="NCBI Taxonomy" id="867345"/>
    <lineage>
        <taxon>Bacteria</taxon>
        <taxon>Pseudomonadati</taxon>
        <taxon>Pseudomonadota</taxon>
        <taxon>Gammaproteobacteria</taxon>
        <taxon>Chromatiales</taxon>
        <taxon>Ectothiorhodospiraceae</taxon>
        <taxon>Ectothiorhodospira</taxon>
    </lineage>
</organism>
<keyword evidence="3" id="KW-1185">Reference proteome</keyword>
<feature type="region of interest" description="Disordered" evidence="1">
    <location>
        <begin position="1"/>
        <end position="26"/>
    </location>
</feature>
<name>A0A1H9GMM0_9GAMM</name>
<sequence length="68" mass="7454">MAHATLGSGGGSALPVRDFHPSGHSEGFQHASSFDVSSSFPRLCLAQLKYPHEIMQGAWWQTRFVLLI</sequence>
<evidence type="ECO:0000313" key="2">
    <source>
        <dbReference type="EMBL" id="SEQ51289.1"/>
    </source>
</evidence>